<evidence type="ECO:0008006" key="4">
    <source>
        <dbReference type="Google" id="ProtNLM"/>
    </source>
</evidence>
<comment type="caution">
    <text evidence="2">The sequence shown here is derived from an EMBL/GenBank/DDBJ whole genome shotgun (WGS) entry which is preliminary data.</text>
</comment>
<keyword evidence="1" id="KW-0732">Signal</keyword>
<proteinExistence type="predicted"/>
<evidence type="ECO:0000256" key="1">
    <source>
        <dbReference type="SAM" id="SignalP"/>
    </source>
</evidence>
<dbReference type="Proteomes" id="UP000659388">
    <property type="component" value="Unassembled WGS sequence"/>
</dbReference>
<sequence length="212" mass="23028">MKRISYLLFALLITFSLTNCADDGDPGPAGADGTDGVDGVDGKDGVGFDEIAKYGGFMTYLDGIRPDDIAFKDTSNFKFVPIEYLSDRNIVTISGTRYSFNLQRFISAPDDVYQQAYSDLSLTVESGATPTFSNFSISISKDIVTPDFKVFDMSNTFSSSNYTDLVIDNYSYTPSTGSLKFTFSFNVAGTSNATDNDLSVSGEVDAIVLQQM</sequence>
<protein>
    <recommendedName>
        <fullName evidence="4">Collagen-like protein</fullName>
    </recommendedName>
</protein>
<evidence type="ECO:0000313" key="2">
    <source>
        <dbReference type="EMBL" id="MBL3657001.1"/>
    </source>
</evidence>
<name>A0A937F8C2_9BACT</name>
<reference evidence="2" key="1">
    <citation type="submission" date="2021-01" db="EMBL/GenBank/DDBJ databases">
        <title>Fulvivirga kasyanovii gen. nov., sp nov., a novel member of the phylum Bacteroidetes isolated from seawater in a mussel farm.</title>
        <authorList>
            <person name="Zhao L.-H."/>
            <person name="Wang Z.-J."/>
        </authorList>
    </citation>
    <scope>NUCLEOTIDE SEQUENCE</scope>
    <source>
        <strain evidence="2">2943</strain>
    </source>
</reference>
<evidence type="ECO:0000313" key="3">
    <source>
        <dbReference type="Proteomes" id="UP000659388"/>
    </source>
</evidence>
<dbReference type="EMBL" id="JAESIY010000006">
    <property type="protein sequence ID" value="MBL3657001.1"/>
    <property type="molecule type" value="Genomic_DNA"/>
</dbReference>
<keyword evidence="3" id="KW-1185">Reference proteome</keyword>
<organism evidence="2 3">
    <name type="scientific">Fulvivirga sediminis</name>
    <dbReference type="NCBI Taxonomy" id="2803949"/>
    <lineage>
        <taxon>Bacteria</taxon>
        <taxon>Pseudomonadati</taxon>
        <taxon>Bacteroidota</taxon>
        <taxon>Cytophagia</taxon>
        <taxon>Cytophagales</taxon>
        <taxon>Fulvivirgaceae</taxon>
        <taxon>Fulvivirga</taxon>
    </lineage>
</organism>
<feature type="chain" id="PRO_5037933478" description="Collagen-like protein" evidence="1">
    <location>
        <begin position="22"/>
        <end position="212"/>
    </location>
</feature>
<dbReference type="AlphaFoldDB" id="A0A937F8C2"/>
<accession>A0A937F8C2</accession>
<dbReference type="RefSeq" id="WP_202244796.1">
    <property type="nucleotide sequence ID" value="NZ_JAESIY010000006.1"/>
</dbReference>
<feature type="signal peptide" evidence="1">
    <location>
        <begin position="1"/>
        <end position="21"/>
    </location>
</feature>
<gene>
    <name evidence="2" type="ORF">JL102_12715</name>
</gene>